<evidence type="ECO:0000256" key="1">
    <source>
        <dbReference type="ARBA" id="ARBA00004304"/>
    </source>
</evidence>
<keyword evidence="4 12" id="KW-0138">CF(0)</keyword>
<evidence type="ECO:0000256" key="10">
    <source>
        <dbReference type="ARBA" id="ARBA00023136"/>
    </source>
</evidence>
<feature type="signal peptide" evidence="13">
    <location>
        <begin position="1"/>
        <end position="29"/>
    </location>
</feature>
<keyword evidence="11" id="KW-0066">ATP synthesis</keyword>
<evidence type="ECO:0000313" key="14">
    <source>
        <dbReference type="EMBL" id="AKF33594.1"/>
    </source>
</evidence>
<dbReference type="InterPro" id="IPR001421">
    <property type="entry name" value="ATP8_metazoa"/>
</dbReference>
<evidence type="ECO:0000256" key="8">
    <source>
        <dbReference type="ARBA" id="ARBA00023065"/>
    </source>
</evidence>
<dbReference type="PANTHER" id="PTHR39937">
    <property type="entry name" value="ATP SYNTHASE PROTEIN 8"/>
    <property type="match status" value="1"/>
</dbReference>
<dbReference type="GO" id="GO:0015986">
    <property type="term" value="P:proton motive force-driven ATP synthesis"/>
    <property type="evidence" value="ECO:0007669"/>
    <property type="project" value="InterPro"/>
</dbReference>
<evidence type="ECO:0000256" key="4">
    <source>
        <dbReference type="ARBA" id="ARBA00022547"/>
    </source>
</evidence>
<evidence type="ECO:0000256" key="5">
    <source>
        <dbReference type="ARBA" id="ARBA00022692"/>
    </source>
</evidence>
<dbReference type="GO" id="GO:0031966">
    <property type="term" value="C:mitochondrial membrane"/>
    <property type="evidence" value="ECO:0007669"/>
    <property type="project" value="UniProtKB-SubCell"/>
</dbReference>
<comment type="subcellular location">
    <subcellularLocation>
        <location evidence="1 12">Mitochondrion membrane</location>
        <topology evidence="1 12">Single-pass membrane protein</topology>
    </subcellularLocation>
</comment>
<keyword evidence="3 12" id="KW-0813">Transport</keyword>
<dbReference type="PANTHER" id="PTHR39937:SF1">
    <property type="entry name" value="ATP SYNTHASE PROTEIN 8"/>
    <property type="match status" value="1"/>
</dbReference>
<keyword evidence="7" id="KW-1133">Transmembrane helix</keyword>
<evidence type="ECO:0000256" key="3">
    <source>
        <dbReference type="ARBA" id="ARBA00022448"/>
    </source>
</evidence>
<reference evidence="14" key="1">
    <citation type="submission" date="2015-03" db="EMBL/GenBank/DDBJ databases">
        <title>Complete mitochondrial genome of the Tyto longimembris (Strigiformes: Tytonidae).</title>
        <authorList>
            <person name="Xu P."/>
            <person name="Li Y."/>
            <person name="Miao L."/>
            <person name="Xie G."/>
            <person name="Huang Y."/>
        </authorList>
    </citation>
    <scope>NUCLEOTIDE SEQUENCE</scope>
</reference>
<keyword evidence="6 12" id="KW-0375">Hydrogen ion transport</keyword>
<evidence type="ECO:0000256" key="9">
    <source>
        <dbReference type="ARBA" id="ARBA00023128"/>
    </source>
</evidence>
<organism evidence="14">
    <name type="scientific">Tyto longimembris</name>
    <name type="common">Eastern grass-owl</name>
    <dbReference type="NCBI Taxonomy" id="507993"/>
    <lineage>
        <taxon>Eukaryota</taxon>
        <taxon>Metazoa</taxon>
        <taxon>Chordata</taxon>
        <taxon>Craniata</taxon>
        <taxon>Vertebrata</taxon>
        <taxon>Euteleostomi</taxon>
        <taxon>Archelosauria</taxon>
        <taxon>Archosauria</taxon>
        <taxon>Dinosauria</taxon>
        <taxon>Saurischia</taxon>
        <taxon>Theropoda</taxon>
        <taxon>Coelurosauria</taxon>
        <taxon>Aves</taxon>
        <taxon>Neognathae</taxon>
        <taxon>Neoaves</taxon>
        <taxon>Telluraves</taxon>
        <taxon>Strigiformes</taxon>
        <taxon>Tytonidae</taxon>
        <taxon>Tyto</taxon>
    </lineage>
</organism>
<dbReference type="AlphaFoldDB" id="A0A0F6SUI2"/>
<keyword evidence="5 12" id="KW-0812">Transmembrane</keyword>
<dbReference type="GO" id="GO:0015078">
    <property type="term" value="F:proton transmembrane transporter activity"/>
    <property type="evidence" value="ECO:0007669"/>
    <property type="project" value="InterPro"/>
</dbReference>
<dbReference type="EMBL" id="KP893332">
    <property type="protein sequence ID" value="AKF33594.1"/>
    <property type="molecule type" value="Genomic_DNA"/>
</dbReference>
<proteinExistence type="inferred from homology"/>
<name>A0A0F6SUI2_9STRI</name>
<geneLocation type="mitochondrion" evidence="14"/>
<dbReference type="InterPro" id="IPR050635">
    <property type="entry name" value="ATPase_protein_8"/>
</dbReference>
<sequence length="55" mass="6424">MPQLNPGPWFPTMLLTWMVLSTIIQPKLLLSTPHNPPLNKHIIPPKTTPWDWPWT</sequence>
<evidence type="ECO:0000256" key="12">
    <source>
        <dbReference type="RuleBase" id="RU003661"/>
    </source>
</evidence>
<evidence type="ECO:0000256" key="2">
    <source>
        <dbReference type="ARBA" id="ARBA00008892"/>
    </source>
</evidence>
<evidence type="ECO:0000256" key="6">
    <source>
        <dbReference type="ARBA" id="ARBA00022781"/>
    </source>
</evidence>
<keyword evidence="8 12" id="KW-0406">Ion transport</keyword>
<protein>
    <recommendedName>
        <fullName evidence="12">ATP synthase complex subunit 8</fullName>
    </recommendedName>
</protein>
<evidence type="ECO:0000256" key="11">
    <source>
        <dbReference type="ARBA" id="ARBA00023310"/>
    </source>
</evidence>
<feature type="chain" id="PRO_5002510183" description="ATP synthase complex subunit 8" evidence="13">
    <location>
        <begin position="30"/>
        <end position="55"/>
    </location>
</feature>
<keyword evidence="10" id="KW-0472">Membrane</keyword>
<keyword evidence="9 12" id="KW-0496">Mitochondrion</keyword>
<dbReference type="Pfam" id="PF00895">
    <property type="entry name" value="ATP-synt_8"/>
    <property type="match status" value="1"/>
</dbReference>
<keyword evidence="13" id="KW-0732">Signal</keyword>
<gene>
    <name evidence="14" type="primary">ATP8</name>
</gene>
<evidence type="ECO:0000256" key="7">
    <source>
        <dbReference type="ARBA" id="ARBA00022989"/>
    </source>
</evidence>
<comment type="similarity">
    <text evidence="2 12">Belongs to the ATPase protein 8 family.</text>
</comment>
<accession>A0A0F6SUI2</accession>
<dbReference type="GO" id="GO:0045259">
    <property type="term" value="C:proton-transporting ATP synthase complex"/>
    <property type="evidence" value="ECO:0007669"/>
    <property type="project" value="UniProtKB-KW"/>
</dbReference>
<evidence type="ECO:0000256" key="13">
    <source>
        <dbReference type="SAM" id="SignalP"/>
    </source>
</evidence>